<dbReference type="Gene3D" id="3.40.50.1580">
    <property type="entry name" value="Nucleoside phosphorylase domain"/>
    <property type="match status" value="1"/>
</dbReference>
<sequence>MKLLKCFNKQYPMLDNKVLILTALEEVERQVLRTFISQETIVYHPQSKTDYYAGVLPTESGEITIILARTDQTNVSASLETNRALDFFKPQYAFFVGIAGGLKDVGIGDIVIGKDVFAYERGKTTVDGFKSRPGEGNSSYKLERLATNFAKSDRWKQISKTLPTTNFPAPVNVQTGTIAAGEKVDASVESDLHKFLKVHCNHALAIEMEGFGFLEACRQHPSVEGLLIRGISDLVDDKSASDAGGSQPYATHNAAVFTFELIKQLYSEVKGERLPTDEERKLFVKLACELYPGGIRENSVWDRAGGQIAAIAISNNGKSQWLEAIRLISNGGGGKVTFNSILEAMLEDHESNRELIQLRGI</sequence>
<dbReference type="GO" id="GO:0005829">
    <property type="term" value="C:cytosol"/>
    <property type="evidence" value="ECO:0007669"/>
    <property type="project" value="TreeGrafter"/>
</dbReference>
<dbReference type="Proteomes" id="UP000436006">
    <property type="component" value="Unassembled WGS sequence"/>
</dbReference>
<evidence type="ECO:0000259" key="1">
    <source>
        <dbReference type="Pfam" id="PF01048"/>
    </source>
</evidence>
<dbReference type="CDD" id="cd09008">
    <property type="entry name" value="MTAN"/>
    <property type="match status" value="1"/>
</dbReference>
<dbReference type="EMBL" id="WPIN01000002">
    <property type="protein sequence ID" value="MVM29274.1"/>
    <property type="molecule type" value="Genomic_DNA"/>
</dbReference>
<dbReference type="GO" id="GO:0008782">
    <property type="term" value="F:adenosylhomocysteine nucleosidase activity"/>
    <property type="evidence" value="ECO:0007669"/>
    <property type="project" value="TreeGrafter"/>
</dbReference>
<name>A0A7K1S651_9BACT</name>
<dbReference type="PANTHER" id="PTHR46832:SF1">
    <property type="entry name" value="5'-METHYLTHIOADENOSINE_S-ADENOSYLHOMOCYSTEINE NUCLEOSIDASE"/>
    <property type="match status" value="1"/>
</dbReference>
<protein>
    <submittedName>
        <fullName evidence="2">Phosphorylase</fullName>
    </submittedName>
</protein>
<proteinExistence type="predicted"/>
<keyword evidence="3" id="KW-1185">Reference proteome</keyword>
<dbReference type="Pfam" id="PF01048">
    <property type="entry name" value="PNP_UDP_1"/>
    <property type="match status" value="1"/>
</dbReference>
<dbReference type="GO" id="GO:0009116">
    <property type="term" value="P:nucleoside metabolic process"/>
    <property type="evidence" value="ECO:0007669"/>
    <property type="project" value="InterPro"/>
</dbReference>
<dbReference type="InterPro" id="IPR035994">
    <property type="entry name" value="Nucleoside_phosphorylase_sf"/>
</dbReference>
<organism evidence="2 3">
    <name type="scientific">Spirosoma arboris</name>
    <dbReference type="NCBI Taxonomy" id="2682092"/>
    <lineage>
        <taxon>Bacteria</taxon>
        <taxon>Pseudomonadati</taxon>
        <taxon>Bacteroidota</taxon>
        <taxon>Cytophagia</taxon>
        <taxon>Cytophagales</taxon>
        <taxon>Cytophagaceae</taxon>
        <taxon>Spirosoma</taxon>
    </lineage>
</organism>
<dbReference type="AlphaFoldDB" id="A0A7K1S651"/>
<feature type="domain" description="Nucleoside phosphorylase" evidence="1">
    <location>
        <begin position="18"/>
        <end position="243"/>
    </location>
</feature>
<accession>A0A7K1S651</accession>
<dbReference type="GO" id="GO:0019284">
    <property type="term" value="P:L-methionine salvage from S-adenosylmethionine"/>
    <property type="evidence" value="ECO:0007669"/>
    <property type="project" value="TreeGrafter"/>
</dbReference>
<dbReference type="SUPFAM" id="SSF53167">
    <property type="entry name" value="Purine and uridine phosphorylases"/>
    <property type="match status" value="1"/>
</dbReference>
<gene>
    <name evidence="2" type="ORF">GO755_04460</name>
</gene>
<reference evidence="2 3" key="1">
    <citation type="submission" date="2019-12" db="EMBL/GenBank/DDBJ databases">
        <title>Spirosoma sp. HMF4905 genome sequencing and assembly.</title>
        <authorList>
            <person name="Kang H."/>
            <person name="Cha I."/>
            <person name="Kim H."/>
            <person name="Joh K."/>
        </authorList>
    </citation>
    <scope>NUCLEOTIDE SEQUENCE [LARGE SCALE GENOMIC DNA]</scope>
    <source>
        <strain evidence="2 3">HMF4905</strain>
    </source>
</reference>
<evidence type="ECO:0000313" key="2">
    <source>
        <dbReference type="EMBL" id="MVM29274.1"/>
    </source>
</evidence>
<dbReference type="InterPro" id="IPR000845">
    <property type="entry name" value="Nucleoside_phosphorylase_d"/>
</dbReference>
<evidence type="ECO:0000313" key="3">
    <source>
        <dbReference type="Proteomes" id="UP000436006"/>
    </source>
</evidence>
<comment type="caution">
    <text evidence="2">The sequence shown here is derived from an EMBL/GenBank/DDBJ whole genome shotgun (WGS) entry which is preliminary data.</text>
</comment>
<dbReference type="GO" id="GO:0008930">
    <property type="term" value="F:methylthioadenosine nucleosidase activity"/>
    <property type="evidence" value="ECO:0007669"/>
    <property type="project" value="TreeGrafter"/>
</dbReference>
<dbReference type="PANTHER" id="PTHR46832">
    <property type="entry name" value="5'-METHYLTHIOADENOSINE/S-ADENOSYLHOMOCYSTEINE NUCLEOSIDASE"/>
    <property type="match status" value="1"/>
</dbReference>